<keyword evidence="3" id="KW-1185">Reference proteome</keyword>
<evidence type="ECO:0000313" key="3">
    <source>
        <dbReference type="Proteomes" id="UP001238163"/>
    </source>
</evidence>
<accession>A0AAE4AP13</accession>
<comment type="caution">
    <text evidence="2">The sequence shown here is derived from an EMBL/GenBank/DDBJ whole genome shotgun (WGS) entry which is preliminary data.</text>
</comment>
<dbReference type="Proteomes" id="UP001238163">
    <property type="component" value="Unassembled WGS sequence"/>
</dbReference>
<dbReference type="GO" id="GO:0003677">
    <property type="term" value="F:DNA binding"/>
    <property type="evidence" value="ECO:0007669"/>
    <property type="project" value="InterPro"/>
</dbReference>
<evidence type="ECO:0000259" key="1">
    <source>
        <dbReference type="Pfam" id="PF12728"/>
    </source>
</evidence>
<dbReference type="InterPro" id="IPR036388">
    <property type="entry name" value="WH-like_DNA-bd_sf"/>
</dbReference>
<dbReference type="AlphaFoldDB" id="A0AAE4AP13"/>
<dbReference type="InterPro" id="IPR009061">
    <property type="entry name" value="DNA-bd_dom_put_sf"/>
</dbReference>
<gene>
    <name evidence="2" type="ORF">J3R75_001590</name>
</gene>
<dbReference type="Pfam" id="PF12728">
    <property type="entry name" value="HTH_17"/>
    <property type="match status" value="1"/>
</dbReference>
<protein>
    <submittedName>
        <fullName evidence="2">Excisionase family DNA binding protein</fullName>
    </submittedName>
</protein>
<dbReference type="SUPFAM" id="SSF46955">
    <property type="entry name" value="Putative DNA-binding domain"/>
    <property type="match status" value="1"/>
</dbReference>
<name>A0AAE4AP13_9BACT</name>
<dbReference type="EMBL" id="JAUSVL010000001">
    <property type="protein sequence ID" value="MDQ0289483.1"/>
    <property type="molecule type" value="Genomic_DNA"/>
</dbReference>
<dbReference type="Gene3D" id="1.10.10.10">
    <property type="entry name" value="Winged helix-like DNA-binding domain superfamily/Winged helix DNA-binding domain"/>
    <property type="match status" value="1"/>
</dbReference>
<organism evidence="2 3">
    <name type="scientific">Oligosphaera ethanolica</name>
    <dbReference type="NCBI Taxonomy" id="760260"/>
    <lineage>
        <taxon>Bacteria</taxon>
        <taxon>Pseudomonadati</taxon>
        <taxon>Lentisphaerota</taxon>
        <taxon>Oligosphaeria</taxon>
        <taxon>Oligosphaerales</taxon>
        <taxon>Oligosphaeraceae</taxon>
        <taxon>Oligosphaera</taxon>
    </lineage>
</organism>
<dbReference type="RefSeq" id="WP_307260912.1">
    <property type="nucleotide sequence ID" value="NZ_JAUSVL010000001.1"/>
</dbReference>
<dbReference type="NCBIfam" id="TIGR01764">
    <property type="entry name" value="excise"/>
    <property type="match status" value="1"/>
</dbReference>
<reference evidence="2" key="1">
    <citation type="submission" date="2023-07" db="EMBL/GenBank/DDBJ databases">
        <title>Genomic Encyclopedia of Type Strains, Phase IV (KMG-IV): sequencing the most valuable type-strain genomes for metagenomic binning, comparative biology and taxonomic classification.</title>
        <authorList>
            <person name="Goeker M."/>
        </authorList>
    </citation>
    <scope>NUCLEOTIDE SEQUENCE</scope>
    <source>
        <strain evidence="2">DSM 24202</strain>
    </source>
</reference>
<dbReference type="InterPro" id="IPR041657">
    <property type="entry name" value="HTH_17"/>
</dbReference>
<proteinExistence type="predicted"/>
<feature type="domain" description="Helix-turn-helix" evidence="1">
    <location>
        <begin position="7"/>
        <end position="56"/>
    </location>
</feature>
<dbReference type="InterPro" id="IPR010093">
    <property type="entry name" value="SinI_DNA-bd"/>
</dbReference>
<sequence length="65" mass="7764">MQEQERWLSVEEIAAHLGVNRDTIYKWIERKHMPAHKLGKLWKFKATEIDEWIRQGKAGEDSQSE</sequence>
<evidence type="ECO:0000313" key="2">
    <source>
        <dbReference type="EMBL" id="MDQ0289483.1"/>
    </source>
</evidence>